<feature type="region of interest" description="Disordered" evidence="2">
    <location>
        <begin position="1158"/>
        <end position="1248"/>
    </location>
</feature>
<feature type="region of interest" description="Disordered" evidence="2">
    <location>
        <begin position="998"/>
        <end position="1058"/>
    </location>
</feature>
<dbReference type="InterPro" id="IPR050989">
    <property type="entry name" value="Rap1_Ran_GAP"/>
</dbReference>
<feature type="compositionally biased region" description="Polar residues" evidence="2">
    <location>
        <begin position="79"/>
        <end position="89"/>
    </location>
</feature>
<dbReference type="Proteomes" id="UP000887574">
    <property type="component" value="Unplaced"/>
</dbReference>
<feature type="region of interest" description="Disordered" evidence="2">
    <location>
        <begin position="66"/>
        <end position="121"/>
    </location>
</feature>
<feature type="region of interest" description="Disordered" evidence="2">
    <location>
        <begin position="1102"/>
        <end position="1135"/>
    </location>
</feature>
<dbReference type="Pfam" id="PF02145">
    <property type="entry name" value="Rap_GAP"/>
    <property type="match status" value="1"/>
</dbReference>
<feature type="compositionally biased region" description="Low complexity" evidence="2">
    <location>
        <begin position="541"/>
        <end position="573"/>
    </location>
</feature>
<feature type="domain" description="Rap-GAP" evidence="3">
    <location>
        <begin position="726"/>
        <end position="942"/>
    </location>
</feature>
<feature type="compositionally biased region" description="Polar residues" evidence="2">
    <location>
        <begin position="289"/>
        <end position="301"/>
    </location>
</feature>
<evidence type="ECO:0000256" key="2">
    <source>
        <dbReference type="SAM" id="MobiDB-lite"/>
    </source>
</evidence>
<feature type="compositionally biased region" description="Acidic residues" evidence="2">
    <location>
        <begin position="1201"/>
        <end position="1211"/>
    </location>
</feature>
<dbReference type="FunFam" id="3.40.50.11210:FF:000001">
    <property type="entry name" value="Ral GTPase-activating protein subunit alpha-1 isoform 1"/>
    <property type="match status" value="1"/>
</dbReference>
<dbReference type="PANTHER" id="PTHR15711">
    <property type="entry name" value="RAP GTPASE-ACTIVATING PROTEIN"/>
    <property type="match status" value="1"/>
</dbReference>
<dbReference type="Pfam" id="PF21022">
    <property type="entry name" value="Rap-GAP_dimer"/>
    <property type="match status" value="1"/>
</dbReference>
<dbReference type="GO" id="GO:0005737">
    <property type="term" value="C:cytoplasm"/>
    <property type="evidence" value="ECO:0007669"/>
    <property type="project" value="TreeGrafter"/>
</dbReference>
<feature type="region of interest" description="Disordered" evidence="2">
    <location>
        <begin position="373"/>
        <end position="443"/>
    </location>
</feature>
<feature type="compositionally biased region" description="Basic and acidic residues" evidence="2">
    <location>
        <begin position="373"/>
        <end position="390"/>
    </location>
</feature>
<dbReference type="PROSITE" id="PS50085">
    <property type="entry name" value="RAPGAP"/>
    <property type="match status" value="1"/>
</dbReference>
<organism evidence="4 5">
    <name type="scientific">Ditylenchus dipsaci</name>
    <dbReference type="NCBI Taxonomy" id="166011"/>
    <lineage>
        <taxon>Eukaryota</taxon>
        <taxon>Metazoa</taxon>
        <taxon>Ecdysozoa</taxon>
        <taxon>Nematoda</taxon>
        <taxon>Chromadorea</taxon>
        <taxon>Rhabditida</taxon>
        <taxon>Tylenchina</taxon>
        <taxon>Tylenchomorpha</taxon>
        <taxon>Sphaerularioidea</taxon>
        <taxon>Anguinidae</taxon>
        <taxon>Anguininae</taxon>
        <taxon>Ditylenchus</taxon>
    </lineage>
</organism>
<dbReference type="GO" id="GO:0051056">
    <property type="term" value="P:regulation of small GTPase mediated signal transduction"/>
    <property type="evidence" value="ECO:0007669"/>
    <property type="project" value="InterPro"/>
</dbReference>
<feature type="compositionally biased region" description="Polar residues" evidence="2">
    <location>
        <begin position="470"/>
        <end position="485"/>
    </location>
</feature>
<dbReference type="SUPFAM" id="SSF111347">
    <property type="entry name" value="Rap/Ran-GAP"/>
    <property type="match status" value="1"/>
</dbReference>
<name>A0A915E8D7_9BILA</name>
<reference evidence="5" key="1">
    <citation type="submission" date="2022-11" db="UniProtKB">
        <authorList>
            <consortium name="WormBaseParasite"/>
        </authorList>
    </citation>
    <scope>IDENTIFICATION</scope>
</reference>
<proteinExistence type="predicted"/>
<feature type="compositionally biased region" description="Polar residues" evidence="2">
    <location>
        <begin position="1223"/>
        <end position="1241"/>
    </location>
</feature>
<dbReference type="InterPro" id="IPR000331">
    <property type="entry name" value="Rap/Ran_GAP_dom"/>
</dbReference>
<dbReference type="WBParaSite" id="jg3938">
    <property type="protein sequence ID" value="jg3938"/>
    <property type="gene ID" value="jg3938"/>
</dbReference>
<evidence type="ECO:0000313" key="4">
    <source>
        <dbReference type="Proteomes" id="UP000887574"/>
    </source>
</evidence>
<feature type="region of interest" description="Disordered" evidence="2">
    <location>
        <begin position="462"/>
        <end position="485"/>
    </location>
</feature>
<evidence type="ECO:0000313" key="5">
    <source>
        <dbReference type="WBParaSite" id="jg3938"/>
    </source>
</evidence>
<feature type="region of interest" description="Disordered" evidence="2">
    <location>
        <begin position="282"/>
        <end position="301"/>
    </location>
</feature>
<sequence>MASISSTVYTATMEQKQRSRPNFFHFFAANVYWCGAPPNNVSKASNSPQQLPVWTSKTLRYIDDSPSPSASLVNEGAITPTTSLPTTSGAEIFDPKDLSHTSRTRKSPTNPVGCPPAFVSPNVIDESSSSTPCQFESPNSDLLYRSVRLKGGAARATRKKFRLSDMLDNFRRDCEKEEMVVGIPPLFSQETLAEYEAQVQNVKLRHPVKRFVIENGISDNENIQNVSAMTILKKREADNKRRDSAAAALEARRNDFFAAAFKQDEQASHIAPESRVRQLTEYAKKSSEKTQNNSSYTKISSFNNYSNGSQLNAKQVEPNGDNVLRKCPEYAPRRPMSMLNSSTSCLAGEKANCPARKGSCGPTLMPIEEVWKPSKDTKQHSPKRFEKPQVQHEAQTSSAETDRRRSFYGSSSEKINKRNQRPQSMMAPSTAVPSNPALGSTVNKTTTTSFLNLLFGRSRRFGNVAPTPIDQPSTSSNDINSKRASTPNWPAHKLHLLAMAMAVPQVMSTSYIEQLEQKNVAVNSGGLFKRHTASSYRKAQRQQLLSLKQQQRQQQQQNKTTASSSFSNMAKSSGGVARKLGPENRSNELQKNGGVKDNRRTRNCIKDVLQRNGPYPQIVLPPSGVVGRPQSVSNSCARFKLETDDTSNSYRRHFIGREHHNFYGLDTNLGPLILSVRTETISSQDHFRIILRTRQGTVHEIVPASALGDKPSASRMVPFPGGSELILNYDEHVITDTYKFGVIYQKLGQTTEEELFGNANSNSAFDEFLAVLGDKICLKSFDGYRGGLDTNHGQTGSESVYTRFKHKEIMFHVSTFLPYTVGDTQQLQRKRHIGNDIVAIVFQEENTPFSPDIIASNFLHAYIVVQPIDAGTEKTRYRVSVTARDDVPFFGPTLPAPSIFRKGQDFRNFLLTKLINAELAAYKAEKFSKLAERTRASLLDGLYANLKERAQFYGMAFLESTDPSVNPNANGAVNVANPASTSSLGLFHSVKKAFSGRSRSVSQDITQQNHQSGLPSLSNTNNGNRLSMATINDHNQQASSPSALRSSTGSSGNRQGQLASPRRFAGLSAAKAESCSSSTSGSSSRSFKKSILDESFNIDRTGGYFPRGIGQPPVRTSSNNTGGAVAGDGNEGDVNQLLQPARLSGGARRLIVSRHSSAKSFEQQYGAGLSPRGDDEHRLKSPRSTSTSHGPNIEWDLSSVDNEELDLEDEDRLARGEHDSDTGMESMSSTDLQHTSGNSKKTLADPRP</sequence>
<dbReference type="Gene3D" id="6.10.140.210">
    <property type="match status" value="1"/>
</dbReference>
<keyword evidence="4" id="KW-1185">Reference proteome</keyword>
<feature type="compositionally biased region" description="Basic and acidic residues" evidence="2">
    <location>
        <begin position="1212"/>
        <end position="1221"/>
    </location>
</feature>
<feature type="compositionally biased region" description="Basic and acidic residues" evidence="2">
    <location>
        <begin position="580"/>
        <end position="602"/>
    </location>
</feature>
<feature type="compositionally biased region" description="Polar residues" evidence="2">
    <location>
        <begin position="421"/>
        <end position="443"/>
    </location>
</feature>
<accession>A0A915E8D7</accession>
<keyword evidence="1" id="KW-0343">GTPase activation</keyword>
<dbReference type="AlphaFoldDB" id="A0A915E8D7"/>
<evidence type="ECO:0000259" key="3">
    <source>
        <dbReference type="PROSITE" id="PS50085"/>
    </source>
</evidence>
<evidence type="ECO:0000256" key="1">
    <source>
        <dbReference type="ARBA" id="ARBA00022468"/>
    </source>
</evidence>
<feature type="region of interest" description="Disordered" evidence="2">
    <location>
        <begin position="532"/>
        <end position="602"/>
    </location>
</feature>
<dbReference type="GO" id="GO:0005096">
    <property type="term" value="F:GTPase activator activity"/>
    <property type="evidence" value="ECO:0007669"/>
    <property type="project" value="UniProtKB-KW"/>
</dbReference>
<dbReference type="PANTHER" id="PTHR15711:SF32">
    <property type="entry name" value="RAP GTPASE ACTIVATING PROTEIN 1, ISOFORM H"/>
    <property type="match status" value="1"/>
</dbReference>
<dbReference type="InterPro" id="IPR035974">
    <property type="entry name" value="Rap/Ran-GAP_sf"/>
</dbReference>
<protein>
    <submittedName>
        <fullName evidence="5">Rap-GAP domain-containing protein</fullName>
    </submittedName>
</protein>
<dbReference type="Gene3D" id="3.40.50.11210">
    <property type="entry name" value="Rap/Ran-GAP"/>
    <property type="match status" value="1"/>
</dbReference>